<protein>
    <submittedName>
        <fullName evidence="2">Uncharacterized protein</fullName>
    </submittedName>
</protein>
<dbReference type="GeneID" id="94336802"/>
<reference evidence="2" key="1">
    <citation type="journal article" date="2023" name="Nat. Microbiol.">
        <title>Babesia duncani multi-omics identifies virulence factors and drug targets.</title>
        <authorList>
            <person name="Singh P."/>
            <person name="Lonardi S."/>
            <person name="Liang Q."/>
            <person name="Vydyam P."/>
            <person name="Khabirova E."/>
            <person name="Fang T."/>
            <person name="Gihaz S."/>
            <person name="Thekkiniath J."/>
            <person name="Munshi M."/>
            <person name="Abel S."/>
            <person name="Ciampossin L."/>
            <person name="Batugedara G."/>
            <person name="Gupta M."/>
            <person name="Lu X.M."/>
            <person name="Lenz T."/>
            <person name="Chakravarty S."/>
            <person name="Cornillot E."/>
            <person name="Hu Y."/>
            <person name="Ma W."/>
            <person name="Gonzalez L.M."/>
            <person name="Sanchez S."/>
            <person name="Estrada K."/>
            <person name="Sanchez-Flores A."/>
            <person name="Montero E."/>
            <person name="Harb O.S."/>
            <person name="Le Roch K.G."/>
            <person name="Mamoun C.B."/>
        </authorList>
    </citation>
    <scope>NUCLEOTIDE SEQUENCE</scope>
    <source>
        <strain evidence="2">WA1</strain>
    </source>
</reference>
<organism evidence="2 3">
    <name type="scientific">Babesia duncani</name>
    <dbReference type="NCBI Taxonomy" id="323732"/>
    <lineage>
        <taxon>Eukaryota</taxon>
        <taxon>Sar</taxon>
        <taxon>Alveolata</taxon>
        <taxon>Apicomplexa</taxon>
        <taxon>Aconoidasida</taxon>
        <taxon>Piroplasmida</taxon>
        <taxon>Babesiidae</taxon>
        <taxon>Babesia</taxon>
    </lineage>
</organism>
<sequence>MLLIIAFLFHYTCKCTPSAPLGAVARGGVSAPNLTIRGPQGRLSFAGSGDYSLKIDDLGGFSVNAGTVPMMSLDSSGTVSLHMDTFSAKDGLEAVCVVHKRKIAVDKIGSQRCGGAEMLGGPGFFSKDGESGYARVGPNGGPLDYIWTETNFSKPGALNICGGAL</sequence>
<dbReference type="KEGG" id="bdw:94336802"/>
<evidence type="ECO:0000256" key="1">
    <source>
        <dbReference type="SAM" id="SignalP"/>
    </source>
</evidence>
<dbReference type="EMBL" id="JALLKP010000003">
    <property type="protein sequence ID" value="KAK2195907.1"/>
    <property type="molecule type" value="Genomic_DNA"/>
</dbReference>
<comment type="caution">
    <text evidence="2">The sequence shown here is derived from an EMBL/GenBank/DDBJ whole genome shotgun (WGS) entry which is preliminary data.</text>
</comment>
<dbReference type="AlphaFoldDB" id="A0AAD9PJE3"/>
<dbReference type="Proteomes" id="UP001214638">
    <property type="component" value="Unassembled WGS sequence"/>
</dbReference>
<gene>
    <name evidence="2" type="ORF">BdWA1_002505</name>
</gene>
<keyword evidence="1" id="KW-0732">Signal</keyword>
<proteinExistence type="predicted"/>
<name>A0AAD9PJE3_9APIC</name>
<evidence type="ECO:0000313" key="3">
    <source>
        <dbReference type="Proteomes" id="UP001214638"/>
    </source>
</evidence>
<feature type="chain" id="PRO_5042029678" evidence="1">
    <location>
        <begin position="16"/>
        <end position="165"/>
    </location>
</feature>
<dbReference type="RefSeq" id="XP_067802749.1">
    <property type="nucleotide sequence ID" value="XM_067947527.1"/>
</dbReference>
<keyword evidence="3" id="KW-1185">Reference proteome</keyword>
<accession>A0AAD9PJE3</accession>
<evidence type="ECO:0000313" key="2">
    <source>
        <dbReference type="EMBL" id="KAK2195907.1"/>
    </source>
</evidence>
<feature type="signal peptide" evidence="1">
    <location>
        <begin position="1"/>
        <end position="15"/>
    </location>
</feature>